<feature type="compositionally biased region" description="Polar residues" evidence="1">
    <location>
        <begin position="100"/>
        <end position="113"/>
    </location>
</feature>
<evidence type="ECO:0000313" key="2">
    <source>
        <dbReference type="EMBL" id="KAF6162907.1"/>
    </source>
</evidence>
<dbReference type="PANTHER" id="PTHR33870">
    <property type="entry name" value="CARDIOMYOPATHY-ASSOCIATED PROTEIN"/>
    <property type="match status" value="1"/>
</dbReference>
<organism evidence="2 3">
    <name type="scientific">Kingdonia uniflora</name>
    <dbReference type="NCBI Taxonomy" id="39325"/>
    <lineage>
        <taxon>Eukaryota</taxon>
        <taxon>Viridiplantae</taxon>
        <taxon>Streptophyta</taxon>
        <taxon>Embryophyta</taxon>
        <taxon>Tracheophyta</taxon>
        <taxon>Spermatophyta</taxon>
        <taxon>Magnoliopsida</taxon>
        <taxon>Ranunculales</taxon>
        <taxon>Circaeasteraceae</taxon>
        <taxon>Kingdonia</taxon>
    </lineage>
</organism>
<comment type="caution">
    <text evidence="2">The sequence shown here is derived from an EMBL/GenBank/DDBJ whole genome shotgun (WGS) entry which is preliminary data.</text>
</comment>
<reference evidence="2 3" key="1">
    <citation type="journal article" date="2020" name="IScience">
        <title>Genome Sequencing of the Endangered Kingdonia uniflora (Circaeasteraceae, Ranunculales) Reveals Potential Mechanisms of Evolutionary Specialization.</title>
        <authorList>
            <person name="Sun Y."/>
            <person name="Deng T."/>
            <person name="Zhang A."/>
            <person name="Moore M.J."/>
            <person name="Landis J.B."/>
            <person name="Lin N."/>
            <person name="Zhang H."/>
            <person name="Zhang X."/>
            <person name="Huang J."/>
            <person name="Zhang X."/>
            <person name="Sun H."/>
            <person name="Wang H."/>
        </authorList>
    </citation>
    <scope>NUCLEOTIDE SEQUENCE [LARGE SCALE GENOMIC DNA]</scope>
    <source>
        <strain evidence="2">TB1705</strain>
        <tissue evidence="2">Leaf</tissue>
    </source>
</reference>
<dbReference type="OrthoDB" id="1908091at2759"/>
<evidence type="ECO:0000256" key="1">
    <source>
        <dbReference type="SAM" id="MobiDB-lite"/>
    </source>
</evidence>
<evidence type="ECO:0000313" key="3">
    <source>
        <dbReference type="Proteomes" id="UP000541444"/>
    </source>
</evidence>
<feature type="region of interest" description="Disordered" evidence="1">
    <location>
        <begin position="100"/>
        <end position="133"/>
    </location>
</feature>
<protein>
    <submittedName>
        <fullName evidence="2">Uncharacterized protein</fullName>
    </submittedName>
</protein>
<gene>
    <name evidence="2" type="ORF">GIB67_021056</name>
</gene>
<proteinExistence type="predicted"/>
<dbReference type="Proteomes" id="UP000541444">
    <property type="component" value="Unassembled WGS sequence"/>
</dbReference>
<name>A0A7J7N6Z1_9MAGN</name>
<accession>A0A7J7N6Z1</accession>
<dbReference type="EMBL" id="JACGCM010001009">
    <property type="protein sequence ID" value="KAF6162907.1"/>
    <property type="molecule type" value="Genomic_DNA"/>
</dbReference>
<keyword evidence="3" id="KW-1185">Reference proteome</keyword>
<dbReference type="AlphaFoldDB" id="A0A7J7N6Z1"/>
<dbReference type="PANTHER" id="PTHR33870:SF4">
    <property type="entry name" value="CARDIOMYOPATHY-ASSOCIATED PROTEIN"/>
    <property type="match status" value="1"/>
</dbReference>
<sequence length="161" mass="18555">MVRDHPFLLAAVFLNIFYRIVNEDAVIEKYERLSAKMRVEKIQDNKEEKTAILPSCNDSFISQSKTTEGQQREILVINEHHPLLDSKNLQSVVKSAEEFNATSQGFDMSNDGSTEFEDGENQEEARGDRRDKRKSIMAQIEDDEKNLMDLGNWRGTSGWRI</sequence>